<keyword evidence="1" id="KW-0238">DNA-binding</keyword>
<keyword evidence="1" id="KW-0539">Nucleus</keyword>
<dbReference type="CDD" id="cd00084">
    <property type="entry name" value="HMG-box_SF"/>
    <property type="match status" value="1"/>
</dbReference>
<evidence type="ECO:0000256" key="2">
    <source>
        <dbReference type="SAM" id="MobiDB-lite"/>
    </source>
</evidence>
<dbReference type="InterPro" id="IPR009071">
    <property type="entry name" value="HMG_box_dom"/>
</dbReference>
<feature type="region of interest" description="Disordered" evidence="2">
    <location>
        <begin position="880"/>
        <end position="938"/>
    </location>
</feature>
<feature type="region of interest" description="Disordered" evidence="2">
    <location>
        <begin position="479"/>
        <end position="521"/>
    </location>
</feature>
<dbReference type="RefSeq" id="XP_062682561.1">
    <property type="nucleotide sequence ID" value="XM_062828754.1"/>
</dbReference>
<feature type="region of interest" description="Disordered" evidence="2">
    <location>
        <begin position="194"/>
        <end position="466"/>
    </location>
</feature>
<dbReference type="PANTHER" id="PTHR23099">
    <property type="entry name" value="TRANSCRIPTIONAL REGULATOR"/>
    <property type="match status" value="1"/>
</dbReference>
<feature type="region of interest" description="Disordered" evidence="2">
    <location>
        <begin position="120"/>
        <end position="165"/>
    </location>
</feature>
<reference evidence="4" key="1">
    <citation type="journal article" date="2023" name="Mol. Phylogenet. Evol.">
        <title>Genome-scale phylogeny and comparative genomics of the fungal order Sordariales.</title>
        <authorList>
            <person name="Hensen N."/>
            <person name="Bonometti L."/>
            <person name="Westerberg I."/>
            <person name="Brannstrom I.O."/>
            <person name="Guillou S."/>
            <person name="Cros-Aarteil S."/>
            <person name="Calhoun S."/>
            <person name="Haridas S."/>
            <person name="Kuo A."/>
            <person name="Mondo S."/>
            <person name="Pangilinan J."/>
            <person name="Riley R."/>
            <person name="LaButti K."/>
            <person name="Andreopoulos B."/>
            <person name="Lipzen A."/>
            <person name="Chen C."/>
            <person name="Yan M."/>
            <person name="Daum C."/>
            <person name="Ng V."/>
            <person name="Clum A."/>
            <person name="Steindorff A."/>
            <person name="Ohm R.A."/>
            <person name="Martin F."/>
            <person name="Silar P."/>
            <person name="Natvig D.O."/>
            <person name="Lalanne C."/>
            <person name="Gautier V."/>
            <person name="Ament-Velasquez S.L."/>
            <person name="Kruys A."/>
            <person name="Hutchinson M.I."/>
            <person name="Powell A.J."/>
            <person name="Barry K."/>
            <person name="Miller A.N."/>
            <person name="Grigoriev I.V."/>
            <person name="Debuchy R."/>
            <person name="Gladieux P."/>
            <person name="Hiltunen Thoren M."/>
            <person name="Johannesson H."/>
        </authorList>
    </citation>
    <scope>NUCLEOTIDE SEQUENCE</scope>
    <source>
        <strain evidence="4">CBS 560.94</strain>
    </source>
</reference>
<feature type="compositionally biased region" description="Acidic residues" evidence="2">
    <location>
        <begin position="907"/>
        <end position="928"/>
    </location>
</feature>
<proteinExistence type="predicted"/>
<evidence type="ECO:0000313" key="5">
    <source>
        <dbReference type="Proteomes" id="UP001278500"/>
    </source>
</evidence>
<feature type="compositionally biased region" description="Polar residues" evidence="2">
    <location>
        <begin position="69"/>
        <end position="94"/>
    </location>
</feature>
<feature type="compositionally biased region" description="Polar residues" evidence="2">
    <location>
        <begin position="488"/>
        <end position="502"/>
    </location>
</feature>
<feature type="compositionally biased region" description="Acidic residues" evidence="2">
    <location>
        <begin position="149"/>
        <end position="160"/>
    </location>
</feature>
<dbReference type="Pfam" id="PF17283">
    <property type="entry name" value="Zn_ribbon_SprT"/>
    <property type="match status" value="1"/>
</dbReference>
<comment type="caution">
    <text evidence="4">The sequence shown here is derived from an EMBL/GenBank/DDBJ whole genome shotgun (WGS) entry which is preliminary data.</text>
</comment>
<dbReference type="GO" id="GO:0005634">
    <property type="term" value="C:nucleus"/>
    <property type="evidence" value="ECO:0007669"/>
    <property type="project" value="UniProtKB-UniRule"/>
</dbReference>
<dbReference type="GeneID" id="87865908"/>
<feature type="compositionally biased region" description="Basic and acidic residues" evidence="2">
    <location>
        <begin position="880"/>
        <end position="890"/>
    </location>
</feature>
<accession>A0AAE0JHA5</accession>
<dbReference type="SUPFAM" id="SSF47095">
    <property type="entry name" value="HMG-box"/>
    <property type="match status" value="1"/>
</dbReference>
<evidence type="ECO:0000259" key="3">
    <source>
        <dbReference type="PROSITE" id="PS50118"/>
    </source>
</evidence>
<organism evidence="4 5">
    <name type="scientific">Neurospora tetraspora</name>
    <dbReference type="NCBI Taxonomy" id="94610"/>
    <lineage>
        <taxon>Eukaryota</taxon>
        <taxon>Fungi</taxon>
        <taxon>Dikarya</taxon>
        <taxon>Ascomycota</taxon>
        <taxon>Pezizomycotina</taxon>
        <taxon>Sordariomycetes</taxon>
        <taxon>Sordariomycetidae</taxon>
        <taxon>Sordariales</taxon>
        <taxon>Sordariaceae</taxon>
        <taxon>Neurospora</taxon>
    </lineage>
</organism>
<keyword evidence="5" id="KW-1185">Reference proteome</keyword>
<gene>
    <name evidence="4" type="ORF">B0H65DRAFT_521540</name>
</gene>
<dbReference type="PROSITE" id="PS50118">
    <property type="entry name" value="HMG_BOX_2"/>
    <property type="match status" value="1"/>
</dbReference>
<feature type="region of interest" description="Disordered" evidence="2">
    <location>
        <begin position="1"/>
        <end position="97"/>
    </location>
</feature>
<dbReference type="Pfam" id="PF10263">
    <property type="entry name" value="SprT-like"/>
    <property type="match status" value="1"/>
</dbReference>
<dbReference type="AlphaFoldDB" id="A0AAE0JHA5"/>
<feature type="DNA-binding region" description="HMG box" evidence="1">
    <location>
        <begin position="837"/>
        <end position="885"/>
    </location>
</feature>
<feature type="compositionally biased region" description="Low complexity" evidence="2">
    <location>
        <begin position="392"/>
        <end position="403"/>
    </location>
</feature>
<feature type="compositionally biased region" description="Gly residues" evidence="2">
    <location>
        <begin position="815"/>
        <end position="829"/>
    </location>
</feature>
<feature type="region of interest" description="Disordered" evidence="2">
    <location>
        <begin position="665"/>
        <end position="698"/>
    </location>
</feature>
<dbReference type="GO" id="GO:0003677">
    <property type="term" value="F:DNA binding"/>
    <property type="evidence" value="ECO:0007669"/>
    <property type="project" value="UniProtKB-UniRule"/>
</dbReference>
<protein>
    <submittedName>
        <fullName evidence="4">SprT-like family-domain-containing protein</fullName>
    </submittedName>
</protein>
<dbReference type="InterPro" id="IPR036910">
    <property type="entry name" value="HMG_box_dom_sf"/>
</dbReference>
<evidence type="ECO:0000313" key="4">
    <source>
        <dbReference type="EMBL" id="KAK3347479.1"/>
    </source>
</evidence>
<feature type="domain" description="HMG box" evidence="3">
    <location>
        <begin position="837"/>
        <end position="885"/>
    </location>
</feature>
<feature type="region of interest" description="Disordered" evidence="2">
    <location>
        <begin position="793"/>
        <end position="841"/>
    </location>
</feature>
<dbReference type="EMBL" id="JAUEPP010000003">
    <property type="protein sequence ID" value="KAK3347479.1"/>
    <property type="molecule type" value="Genomic_DNA"/>
</dbReference>
<reference evidence="4" key="2">
    <citation type="submission" date="2023-06" db="EMBL/GenBank/DDBJ databases">
        <authorList>
            <consortium name="Lawrence Berkeley National Laboratory"/>
            <person name="Haridas S."/>
            <person name="Hensen N."/>
            <person name="Bonometti L."/>
            <person name="Westerberg I."/>
            <person name="Brannstrom I.O."/>
            <person name="Guillou S."/>
            <person name="Cros-Aarteil S."/>
            <person name="Calhoun S."/>
            <person name="Kuo A."/>
            <person name="Mondo S."/>
            <person name="Pangilinan J."/>
            <person name="Riley R."/>
            <person name="Labutti K."/>
            <person name="Andreopoulos B."/>
            <person name="Lipzen A."/>
            <person name="Chen C."/>
            <person name="Yanf M."/>
            <person name="Daum C."/>
            <person name="Ng V."/>
            <person name="Clum A."/>
            <person name="Steindorff A."/>
            <person name="Ohm R."/>
            <person name="Martin F."/>
            <person name="Silar P."/>
            <person name="Natvig D."/>
            <person name="Lalanne C."/>
            <person name="Gautier V."/>
            <person name="Ament-Velasquez S.L."/>
            <person name="Kruys A."/>
            <person name="Hutchinson M.I."/>
            <person name="Powell A.J."/>
            <person name="Barry K."/>
            <person name="Miller A.N."/>
            <person name="Grigoriev I.V."/>
            <person name="Debuchy R."/>
            <person name="Gladieux P."/>
            <person name="Thoren M.H."/>
            <person name="Johannesson H."/>
        </authorList>
    </citation>
    <scope>NUCLEOTIDE SEQUENCE</scope>
    <source>
        <strain evidence="4">CBS 560.94</strain>
    </source>
</reference>
<name>A0AAE0JHA5_9PEZI</name>
<dbReference type="InterPro" id="IPR006640">
    <property type="entry name" value="SprT-like_domain"/>
</dbReference>
<feature type="compositionally biased region" description="Acidic residues" evidence="2">
    <location>
        <begin position="372"/>
        <end position="383"/>
    </location>
</feature>
<dbReference type="Gene3D" id="1.10.30.10">
    <property type="entry name" value="High mobility group box domain"/>
    <property type="match status" value="1"/>
</dbReference>
<feature type="compositionally biased region" description="Acidic residues" evidence="2">
    <location>
        <begin position="242"/>
        <end position="260"/>
    </location>
</feature>
<dbReference type="InterPro" id="IPR035240">
    <property type="entry name" value="SprT_Zn_ribbon"/>
</dbReference>
<feature type="compositionally biased region" description="Pro residues" evidence="2">
    <location>
        <begin position="1"/>
        <end position="10"/>
    </location>
</feature>
<dbReference type="Proteomes" id="UP001278500">
    <property type="component" value="Unassembled WGS sequence"/>
</dbReference>
<feature type="compositionally biased region" description="Low complexity" evidence="2">
    <location>
        <begin position="19"/>
        <end position="36"/>
    </location>
</feature>
<evidence type="ECO:0000256" key="1">
    <source>
        <dbReference type="PROSITE-ProRule" id="PRU00267"/>
    </source>
</evidence>
<feature type="region of interest" description="Disordered" evidence="2">
    <location>
        <begin position="736"/>
        <end position="779"/>
    </location>
</feature>
<dbReference type="PANTHER" id="PTHR23099:SF0">
    <property type="entry name" value="GERM CELL NUCLEAR ACIDIC PROTEIN"/>
    <property type="match status" value="1"/>
</dbReference>
<dbReference type="SMART" id="SM00731">
    <property type="entry name" value="SprT"/>
    <property type="match status" value="1"/>
</dbReference>
<dbReference type="GO" id="GO:0006950">
    <property type="term" value="P:response to stress"/>
    <property type="evidence" value="ECO:0007669"/>
    <property type="project" value="UniProtKB-ARBA"/>
</dbReference>
<sequence length="938" mass="102334">MARLSRPPPSSRSRKTIFSSSSESESDSNNDSNSDSDFPDLAALPPSPKKKRKVSPPLPATKKRPTPPTDTASISGNQTVVESATSPNAASSSVAGIKRRKLLLGAVSDNVLFRKWTPAQEEDAVPTRKKRRDLTAGTGFGLRLGMMRDEDEDEDGDSEAENPVVLNRKKVKEVKRVGESTVTAKTVVRRTTKSLFSSQTTLSKKHREGEDMVGTKNEEKKPSASLFRPPKQVAGKSKDMMEIDQEQDMDVFEDLEDFAEESFHTAQSKESSESDEVGSETTVGKGRDTNTASNSKDDDSDEDLDAFFSKLSNKPKTPAVRESHLSPTKPRSTKNSRGKRMDTSWESQSRTLFDEEESDGRRERIGKRAASSEEDSCGEEDVTQDFSCLQLESSSSSSDSSSETETERRSRPPAAAAAGTRKRTQTPSPPPPKIPRLKPKTSATLPPSPKKLPRIPTTPHRPSSDLFWSREFVDDWNDEHSPKKELFPSSTKPPSSEEATNSPDKKKKPARRAQPSPQKAAALLARESRLARQAFDAHKHSLATHFLALLDARLTSSRLSALTASTGGIKLVWSKTLNTTAGRANWKKESITTRPSSEQDANKEVKHHASIELATKVLSTPERLFNTLAHEFCHLAVFMIDGVTTRPHGAEFKAWARKVNDSEFGRRHRGGPKPFGKMNIIREGEGEGEGGGDSSGKVEVEWEGGYAVEVTTRHGYEIEFRYVWVCDGVVNPPGSGSATAAGQGGEEGKGEGKGEEGKDKKGGCGTEYKRHSKSVDPKRHRCGVCKGVLRQVKPAPRGQGQQGGGGKTSSSSSSAGGGFDGDGSQGGMGTNKIKVEKAKTSSEYQVFVKEQMKVVKAQKPGLAFGEVMKEVAERWKVEKARREKKNKKEITPPAETTGKLSTVLEEVVADEEDGDGEDSPDMFEDEPMMDVVDLTADD</sequence>
<feature type="compositionally biased region" description="Basic and acidic residues" evidence="2">
    <location>
        <begin position="746"/>
        <end position="777"/>
    </location>
</feature>